<reference evidence="2" key="2">
    <citation type="submission" date="2025-08" db="UniProtKB">
        <authorList>
            <consortium name="Ensembl"/>
        </authorList>
    </citation>
    <scope>IDENTIFICATION</scope>
</reference>
<feature type="compositionally biased region" description="Low complexity" evidence="1">
    <location>
        <begin position="50"/>
        <end position="68"/>
    </location>
</feature>
<gene>
    <name evidence="2" type="primary">SPP1</name>
</gene>
<evidence type="ECO:0000256" key="1">
    <source>
        <dbReference type="SAM" id="MobiDB-lite"/>
    </source>
</evidence>
<dbReference type="Proteomes" id="UP001501920">
    <property type="component" value="Chromosome 18"/>
</dbReference>
<keyword evidence="3" id="KW-1185">Reference proteome</keyword>
<protein>
    <recommendedName>
        <fullName evidence="4">Secreted phosphoprotein 1</fullName>
    </recommendedName>
</protein>
<reference evidence="2 3" key="1">
    <citation type="submission" date="2020-10" db="EMBL/GenBank/DDBJ databases">
        <title>Pygocentrus nattereri (red-bellied piranha) genome, fPygNat1, primary haplotype.</title>
        <authorList>
            <person name="Myers G."/>
            <person name="Meyer A."/>
            <person name="Karagic N."/>
            <person name="Pippel M."/>
            <person name="Winkler S."/>
            <person name="Tracey A."/>
            <person name="Wood J."/>
            <person name="Formenti G."/>
            <person name="Howe K."/>
            <person name="Fedrigo O."/>
            <person name="Jarvis E.D."/>
        </authorList>
    </citation>
    <scope>NUCLEOTIDE SEQUENCE [LARGE SCALE GENOMIC DNA]</scope>
</reference>
<evidence type="ECO:0008006" key="4">
    <source>
        <dbReference type="Google" id="ProtNLM"/>
    </source>
</evidence>
<dbReference type="InterPro" id="IPR002038">
    <property type="entry name" value="Osteopontin"/>
</dbReference>
<dbReference type="PANTHER" id="PTHR10607:SF1">
    <property type="entry name" value="OSTEOPONTIN"/>
    <property type="match status" value="1"/>
</dbReference>
<dbReference type="STRING" id="42514.ENSPNAP00000036198"/>
<evidence type="ECO:0000313" key="3">
    <source>
        <dbReference type="Proteomes" id="UP001501920"/>
    </source>
</evidence>
<accession>A0A3B4EK96</accession>
<reference evidence="2" key="3">
    <citation type="submission" date="2025-09" db="UniProtKB">
        <authorList>
            <consortium name="Ensembl"/>
        </authorList>
    </citation>
    <scope>IDENTIFICATION</scope>
</reference>
<dbReference type="GO" id="GO:0007155">
    <property type="term" value="P:cell adhesion"/>
    <property type="evidence" value="ECO:0007669"/>
    <property type="project" value="InterPro"/>
</dbReference>
<sequence length="263" mass="28548">IIYLSPLQYKVYMIALNFYNEYNYKTISNVEQSNLTDIQFFLLNDSSESAESGETEATTVPPVTVEPTLDPIIDNGRGDSMGYPSDYKKTIIYVDANDIEKIPFPYKSNGPDKTDDLNSISMKTSHFDGQEANDVEKHLKVYKALQVHNEVLEEDTSTPEEESQGLEVASRTEDEGPSAKQASLGSEESASASDANGESASASASQEETEESDSSKSSEEATATPGAADTENDSSQSSESQEDDSAEQAMETTTDVPDVIIAK</sequence>
<organism evidence="2 3">
    <name type="scientific">Pygocentrus nattereri</name>
    <name type="common">Red-bellied piranha</name>
    <dbReference type="NCBI Taxonomy" id="42514"/>
    <lineage>
        <taxon>Eukaryota</taxon>
        <taxon>Metazoa</taxon>
        <taxon>Chordata</taxon>
        <taxon>Craniata</taxon>
        <taxon>Vertebrata</taxon>
        <taxon>Euteleostomi</taxon>
        <taxon>Actinopterygii</taxon>
        <taxon>Neopterygii</taxon>
        <taxon>Teleostei</taxon>
        <taxon>Ostariophysi</taxon>
        <taxon>Characiformes</taxon>
        <taxon>Characoidei</taxon>
        <taxon>Pygocentrus</taxon>
    </lineage>
</organism>
<dbReference type="AlphaFoldDB" id="A0A3B4EK96"/>
<name>A0A3B4EK96_PYGNA</name>
<feature type="compositionally biased region" description="Acidic residues" evidence="1">
    <location>
        <begin position="152"/>
        <end position="164"/>
    </location>
</feature>
<feature type="region of interest" description="Disordered" evidence="1">
    <location>
        <begin position="151"/>
        <end position="263"/>
    </location>
</feature>
<proteinExistence type="predicted"/>
<dbReference type="PANTHER" id="PTHR10607">
    <property type="entry name" value="OSTEOPONTIN"/>
    <property type="match status" value="1"/>
</dbReference>
<dbReference type="OrthoDB" id="8958619at2759"/>
<dbReference type="Ensembl" id="ENSPNAT00000030353.2">
    <property type="protein sequence ID" value="ENSPNAP00000036198.2"/>
    <property type="gene ID" value="ENSPNAG00000004966.2"/>
</dbReference>
<dbReference type="GeneTree" id="ENSGT00400000024390"/>
<feature type="compositionally biased region" description="Low complexity" evidence="1">
    <location>
        <begin position="182"/>
        <end position="206"/>
    </location>
</feature>
<dbReference type="GO" id="GO:0001503">
    <property type="term" value="P:ossification"/>
    <property type="evidence" value="ECO:0007669"/>
    <property type="project" value="InterPro"/>
</dbReference>
<dbReference type="OMA" id="YPGDYKS"/>
<feature type="region of interest" description="Disordered" evidence="1">
    <location>
        <begin position="50"/>
        <end position="77"/>
    </location>
</feature>
<evidence type="ECO:0000313" key="2">
    <source>
        <dbReference type="Ensembl" id="ENSPNAP00000036198.2"/>
    </source>
</evidence>